<name>A0A150L772_9BACI</name>
<reference evidence="1 2" key="1">
    <citation type="submission" date="2016-01" db="EMBL/GenBank/DDBJ databases">
        <title>Draft Genome Sequences of Seven Thermophilic Sporeformers Isolated from Foods.</title>
        <authorList>
            <person name="Berendsen E.M."/>
            <person name="Wells-Bennik M.H."/>
            <person name="Krawcyk A.O."/>
            <person name="De Jong A."/>
            <person name="Holsappel S."/>
            <person name="Eijlander R.T."/>
            <person name="Kuipers O.P."/>
        </authorList>
    </citation>
    <scope>NUCLEOTIDE SEQUENCE [LARGE SCALE GENOMIC DNA]</scope>
    <source>
        <strain evidence="1 2">B4135</strain>
    </source>
</reference>
<dbReference type="Proteomes" id="UP000075683">
    <property type="component" value="Unassembled WGS sequence"/>
</dbReference>
<sequence length="42" mass="5004">MRYKKPFIALIIPSKLKKEYVDGPSFSGIFMHNTSYDYFIEQ</sequence>
<evidence type="ECO:0000313" key="2">
    <source>
        <dbReference type="Proteomes" id="UP000075683"/>
    </source>
</evidence>
<gene>
    <name evidence="1" type="ORF">B4135_4152</name>
</gene>
<organism evidence="1 2">
    <name type="scientific">Caldibacillus debilis</name>
    <dbReference type="NCBI Taxonomy" id="301148"/>
    <lineage>
        <taxon>Bacteria</taxon>
        <taxon>Bacillati</taxon>
        <taxon>Bacillota</taxon>
        <taxon>Bacilli</taxon>
        <taxon>Bacillales</taxon>
        <taxon>Bacillaceae</taxon>
        <taxon>Caldibacillus</taxon>
    </lineage>
</organism>
<comment type="caution">
    <text evidence="1">The sequence shown here is derived from an EMBL/GenBank/DDBJ whole genome shotgun (WGS) entry which is preliminary data.</text>
</comment>
<dbReference type="AlphaFoldDB" id="A0A150L772"/>
<evidence type="ECO:0000313" key="1">
    <source>
        <dbReference type="EMBL" id="KYD08120.1"/>
    </source>
</evidence>
<protein>
    <submittedName>
        <fullName evidence="1">Uncharacterized protein</fullName>
    </submittedName>
</protein>
<accession>A0A150L772</accession>
<dbReference type="EMBL" id="LQYT01000142">
    <property type="protein sequence ID" value="KYD08120.1"/>
    <property type="molecule type" value="Genomic_DNA"/>
</dbReference>
<proteinExistence type="predicted"/>